<comment type="caution">
    <text evidence="1">The sequence shown here is derived from an EMBL/GenBank/DDBJ whole genome shotgun (WGS) entry which is preliminary data.</text>
</comment>
<sequence>MATFGHCEDLSPRVEIELVGEARVLCAWKRLNEKCCEPCLLGFPPLPFIVKVVVKCRWQLSDTAKIYLFAWKLSWWEKHVFYALGKRLNEKCCEPCLQG</sequence>
<proteinExistence type="predicted"/>
<dbReference type="EMBL" id="BPLR01015077">
    <property type="protein sequence ID" value="GIY73399.1"/>
    <property type="molecule type" value="Genomic_DNA"/>
</dbReference>
<organism evidence="1 2">
    <name type="scientific">Caerostris extrusa</name>
    <name type="common">Bark spider</name>
    <name type="synonym">Caerostris bankana</name>
    <dbReference type="NCBI Taxonomy" id="172846"/>
    <lineage>
        <taxon>Eukaryota</taxon>
        <taxon>Metazoa</taxon>
        <taxon>Ecdysozoa</taxon>
        <taxon>Arthropoda</taxon>
        <taxon>Chelicerata</taxon>
        <taxon>Arachnida</taxon>
        <taxon>Araneae</taxon>
        <taxon>Araneomorphae</taxon>
        <taxon>Entelegynae</taxon>
        <taxon>Araneoidea</taxon>
        <taxon>Araneidae</taxon>
        <taxon>Caerostris</taxon>
    </lineage>
</organism>
<evidence type="ECO:0000313" key="1">
    <source>
        <dbReference type="EMBL" id="GIY73399.1"/>
    </source>
</evidence>
<reference evidence="1 2" key="1">
    <citation type="submission" date="2021-06" db="EMBL/GenBank/DDBJ databases">
        <title>Caerostris extrusa draft genome.</title>
        <authorList>
            <person name="Kono N."/>
            <person name="Arakawa K."/>
        </authorList>
    </citation>
    <scope>NUCLEOTIDE SEQUENCE [LARGE SCALE GENOMIC DNA]</scope>
</reference>
<dbReference type="AlphaFoldDB" id="A0AAV4VUX0"/>
<dbReference type="Proteomes" id="UP001054945">
    <property type="component" value="Unassembled WGS sequence"/>
</dbReference>
<evidence type="ECO:0000313" key="2">
    <source>
        <dbReference type="Proteomes" id="UP001054945"/>
    </source>
</evidence>
<keyword evidence="2" id="KW-1185">Reference proteome</keyword>
<name>A0AAV4VUX0_CAEEX</name>
<protein>
    <submittedName>
        <fullName evidence="1">Uncharacterized protein</fullName>
    </submittedName>
</protein>
<accession>A0AAV4VUX0</accession>
<gene>
    <name evidence="1" type="ORF">CEXT_95281</name>
</gene>